<proteinExistence type="predicted"/>
<organism evidence="1 2">
    <name type="scientific">Ambrosiozyma monospora</name>
    <name type="common">Yeast</name>
    <name type="synonym">Endomycopsis monosporus</name>
    <dbReference type="NCBI Taxonomy" id="43982"/>
    <lineage>
        <taxon>Eukaryota</taxon>
        <taxon>Fungi</taxon>
        <taxon>Dikarya</taxon>
        <taxon>Ascomycota</taxon>
        <taxon>Saccharomycotina</taxon>
        <taxon>Pichiomycetes</taxon>
        <taxon>Pichiales</taxon>
        <taxon>Pichiaceae</taxon>
        <taxon>Ambrosiozyma</taxon>
    </lineage>
</organism>
<evidence type="ECO:0000313" key="2">
    <source>
        <dbReference type="Proteomes" id="UP001165064"/>
    </source>
</evidence>
<name>A0ACB5SZY9_AMBMO</name>
<dbReference type="EMBL" id="BSXS01002004">
    <property type="protein sequence ID" value="GME77913.1"/>
    <property type="molecule type" value="Genomic_DNA"/>
</dbReference>
<dbReference type="Proteomes" id="UP001165064">
    <property type="component" value="Unassembled WGS sequence"/>
</dbReference>
<reference evidence="1" key="1">
    <citation type="submission" date="2023-04" db="EMBL/GenBank/DDBJ databases">
        <title>Ambrosiozyma monospora NBRC 10751.</title>
        <authorList>
            <person name="Ichikawa N."/>
            <person name="Sato H."/>
            <person name="Tonouchi N."/>
        </authorList>
    </citation>
    <scope>NUCLEOTIDE SEQUENCE</scope>
    <source>
        <strain evidence="1">NBRC 10751</strain>
    </source>
</reference>
<gene>
    <name evidence="1" type="ORF">Amon02_000322600</name>
</gene>
<sequence>MHSGSSVDNDDVQTMPEFHTSSAIKWSVHEPRTNCLWLHYLLHKLIHDKGLQPIRMNPITVSPGSSNSSSSSLSSSHSPARFHAHYGNGKHLKRANRPVKSKMFGGNGELIDEVSKYEILVEAYKVLTPAQGVVSGKKTGSNGVGGQFEFQNVAEFAKWMIGKESVLYS</sequence>
<comment type="caution">
    <text evidence="1">The sequence shown here is derived from an EMBL/GenBank/DDBJ whole genome shotgun (WGS) entry which is preliminary data.</text>
</comment>
<evidence type="ECO:0000313" key="1">
    <source>
        <dbReference type="EMBL" id="GME77913.1"/>
    </source>
</evidence>
<protein>
    <submittedName>
        <fullName evidence="1">Unnamed protein product</fullName>
    </submittedName>
</protein>
<accession>A0ACB5SZY9</accession>
<keyword evidence="2" id="KW-1185">Reference proteome</keyword>